<dbReference type="Proteomes" id="UP000557772">
    <property type="component" value="Unassembled WGS sequence"/>
</dbReference>
<evidence type="ECO:0000313" key="2">
    <source>
        <dbReference type="EMBL" id="NNG38219.1"/>
    </source>
</evidence>
<proteinExistence type="predicted"/>
<keyword evidence="3" id="KW-1185">Reference proteome</keyword>
<gene>
    <name evidence="2" type="ORF">HJ588_02890</name>
</gene>
<feature type="compositionally biased region" description="Acidic residues" evidence="1">
    <location>
        <begin position="61"/>
        <end position="80"/>
    </location>
</feature>
<feature type="compositionally biased region" description="Acidic residues" evidence="1">
    <location>
        <begin position="36"/>
        <end position="52"/>
    </location>
</feature>
<organism evidence="2 3">
    <name type="scientific">Flexivirga aerilata</name>
    <dbReference type="NCBI Taxonomy" id="1656889"/>
    <lineage>
        <taxon>Bacteria</taxon>
        <taxon>Bacillati</taxon>
        <taxon>Actinomycetota</taxon>
        <taxon>Actinomycetes</taxon>
        <taxon>Micrococcales</taxon>
        <taxon>Dermacoccaceae</taxon>
        <taxon>Flexivirga</taxon>
    </lineage>
</organism>
<accession>A0A849ACL9</accession>
<evidence type="ECO:0000313" key="3">
    <source>
        <dbReference type="Proteomes" id="UP000557772"/>
    </source>
</evidence>
<comment type="caution">
    <text evidence="2">The sequence shown here is derived from an EMBL/GenBank/DDBJ whole genome shotgun (WGS) entry which is preliminary data.</text>
</comment>
<feature type="region of interest" description="Disordered" evidence="1">
    <location>
        <begin position="1"/>
        <end position="94"/>
    </location>
</feature>
<dbReference type="AlphaFoldDB" id="A0A849ACL9"/>
<protein>
    <submittedName>
        <fullName evidence="2">Uncharacterized protein</fullName>
    </submittedName>
</protein>
<evidence type="ECO:0000256" key="1">
    <source>
        <dbReference type="SAM" id="MobiDB-lite"/>
    </source>
</evidence>
<name>A0A849ACL9_9MICO</name>
<dbReference type="EMBL" id="JABENB010000001">
    <property type="protein sequence ID" value="NNG38219.1"/>
    <property type="molecule type" value="Genomic_DNA"/>
</dbReference>
<dbReference type="RefSeq" id="WP_171151760.1">
    <property type="nucleotide sequence ID" value="NZ_JABENB010000001.1"/>
</dbReference>
<reference evidence="2 3" key="1">
    <citation type="submission" date="2020-05" db="EMBL/GenBank/DDBJ databases">
        <title>Flexivirga sp. ID2601S isolated from air conditioner.</title>
        <authorList>
            <person name="Kim D.H."/>
        </authorList>
    </citation>
    <scope>NUCLEOTIDE SEQUENCE [LARGE SCALE GENOMIC DNA]</scope>
    <source>
        <strain evidence="2 3">ID2601S</strain>
    </source>
</reference>
<sequence>MHVAPAGFATDSRLLSPVGLGTTVAFDCDDPRVDEPPDFCADDPPDPEELVAADDPPREPDAEEPEADPEDPEDPEEADEPVAAPLSPGASALIDDEVAALSEVPGRMLQAAAPTPPAAMRQPATIAVMPFGRGARCAPPW</sequence>